<keyword evidence="2" id="KW-1185">Reference proteome</keyword>
<gene>
    <name evidence="1" type="ORF">H8S09_03895</name>
</gene>
<name>A0A8I0ANI1_9FIRM</name>
<dbReference type="EMBL" id="JACOOX010000002">
    <property type="protein sequence ID" value="MBC5662045.1"/>
    <property type="molecule type" value="Genomic_DNA"/>
</dbReference>
<reference evidence="1 2" key="1">
    <citation type="submission" date="2020-08" db="EMBL/GenBank/DDBJ databases">
        <title>Genome public.</title>
        <authorList>
            <person name="Liu C."/>
            <person name="Sun Q."/>
        </authorList>
    </citation>
    <scope>NUCLEOTIDE SEQUENCE [LARGE SCALE GENOMIC DNA]</scope>
    <source>
        <strain evidence="1 2">NSJ-10</strain>
    </source>
</reference>
<dbReference type="Proteomes" id="UP000615234">
    <property type="component" value="Unassembled WGS sequence"/>
</dbReference>
<evidence type="ECO:0000313" key="1">
    <source>
        <dbReference type="EMBL" id="MBC5662045.1"/>
    </source>
</evidence>
<proteinExistence type="predicted"/>
<dbReference type="AlphaFoldDB" id="A0A8I0ANI1"/>
<accession>A0A8I0ANI1</accession>
<sequence>MDNEIVYSSNATDQKAQYDASAKRLLGQKIILAHILIRVVEEFKGMDADTVASLIEGEPYISQIPVEPGLMNKEAVDARTGERIVGLNTESSEIDEGKVYFDIIFYVRMRDGLAKMIINLEAQKDEPTKYFILNRAIFYAARLVSSQKDREFTGSDYNEIKQVYSIWICMNMKENSLSHIHMVKDDLLGDQDWKGNLEIPNIVMLGLAKEIPPKEERYELHRLLGALLSQTMTAEQKLKLMKQEYDIPVERRGIRDGVKIMCNLSEGVEEMGYAKGEAAGKTVGRAEGEIIGEARGKSEIILKMHKKGYSLEQIMDVTDMSEAEIKEIIG</sequence>
<dbReference type="RefSeq" id="WP_186847402.1">
    <property type="nucleotide sequence ID" value="NZ_JACOOX010000002.1"/>
</dbReference>
<comment type="caution">
    <text evidence="1">The sequence shown here is derived from an EMBL/GenBank/DDBJ whole genome shotgun (WGS) entry which is preliminary data.</text>
</comment>
<evidence type="ECO:0000313" key="2">
    <source>
        <dbReference type="Proteomes" id="UP000615234"/>
    </source>
</evidence>
<organism evidence="1 2">
    <name type="scientific">Coprococcus hominis</name>
    <name type="common">ex Liu et al. 2022</name>
    <dbReference type="NCBI Taxonomy" id="2763039"/>
    <lineage>
        <taxon>Bacteria</taxon>
        <taxon>Bacillati</taxon>
        <taxon>Bacillota</taxon>
        <taxon>Clostridia</taxon>
        <taxon>Lachnospirales</taxon>
        <taxon>Lachnospiraceae</taxon>
        <taxon>Coprococcus</taxon>
    </lineage>
</organism>
<evidence type="ECO:0008006" key="3">
    <source>
        <dbReference type="Google" id="ProtNLM"/>
    </source>
</evidence>
<protein>
    <recommendedName>
        <fullName evidence="3">PD-(D/E)XK nuclease family transposase</fullName>
    </recommendedName>
</protein>